<evidence type="ECO:0000259" key="14">
    <source>
        <dbReference type="PROSITE" id="PS51674"/>
    </source>
</evidence>
<dbReference type="RefSeq" id="WP_265382494.1">
    <property type="nucleotide sequence ID" value="NZ_CP110615.1"/>
</dbReference>
<comment type="cofactor">
    <cofactor evidence="12">
        <name>[4Fe-4S] cluster</name>
        <dbReference type="ChEBI" id="CHEBI:49883"/>
    </cofactor>
    <text evidence="12">Binds 1 [4Fe-4S] cluster per subunit. Following nitrosylation of the [4Fe-4S] cluster binds 1 [4Fe-8(NO)] cluster per subunit.</text>
</comment>
<evidence type="ECO:0000256" key="11">
    <source>
        <dbReference type="ARBA" id="ARBA00023163"/>
    </source>
</evidence>
<evidence type="ECO:0000256" key="4">
    <source>
        <dbReference type="ARBA" id="ARBA00022490"/>
    </source>
</evidence>
<evidence type="ECO:0000256" key="9">
    <source>
        <dbReference type="ARBA" id="ARBA00023125"/>
    </source>
</evidence>
<comment type="similarity">
    <text evidence="2 12">Belongs to the WhiB family.</text>
</comment>
<dbReference type="PANTHER" id="PTHR38839:SF5">
    <property type="entry name" value="TRANSCRIPTIONAL REGULATOR WHID"/>
    <property type="match status" value="1"/>
</dbReference>
<evidence type="ECO:0000256" key="2">
    <source>
        <dbReference type="ARBA" id="ARBA00006597"/>
    </source>
</evidence>
<keyword evidence="10 12" id="KW-1015">Disulfide bond</keyword>
<name>A0ABY6NYC3_9NOCA</name>
<evidence type="ECO:0000313" key="16">
    <source>
        <dbReference type="Proteomes" id="UP001164965"/>
    </source>
</evidence>
<accession>A0ABY6NYC3</accession>
<keyword evidence="8 12" id="KW-0805">Transcription regulation</keyword>
<dbReference type="Proteomes" id="UP001164965">
    <property type="component" value="Chromosome"/>
</dbReference>
<evidence type="ECO:0000256" key="5">
    <source>
        <dbReference type="ARBA" id="ARBA00022723"/>
    </source>
</evidence>
<dbReference type="PROSITE" id="PS51674">
    <property type="entry name" value="4FE4S_WBL"/>
    <property type="match status" value="1"/>
</dbReference>
<feature type="domain" description="4Fe-4S Wbl-type" evidence="14">
    <location>
        <begin position="20"/>
        <end position="84"/>
    </location>
</feature>
<gene>
    <name evidence="12" type="primary">whiB</name>
    <name evidence="15" type="ORF">RHODO2019_14740</name>
</gene>
<keyword evidence="6 12" id="KW-0408">Iron</keyword>
<comment type="PTM">
    <text evidence="12">Upon Fe-S cluster removal intramolecular disulfide bonds are formed.</text>
</comment>
<feature type="compositionally biased region" description="Basic and acidic residues" evidence="13">
    <location>
        <begin position="25"/>
        <end position="44"/>
    </location>
</feature>
<feature type="region of interest" description="Disordered" evidence="13">
    <location>
        <begin position="24"/>
        <end position="44"/>
    </location>
</feature>
<evidence type="ECO:0000256" key="6">
    <source>
        <dbReference type="ARBA" id="ARBA00023004"/>
    </source>
</evidence>
<evidence type="ECO:0000256" key="10">
    <source>
        <dbReference type="ARBA" id="ARBA00023157"/>
    </source>
</evidence>
<evidence type="ECO:0000256" key="3">
    <source>
        <dbReference type="ARBA" id="ARBA00022485"/>
    </source>
</evidence>
<protein>
    <recommendedName>
        <fullName evidence="12">Transcriptional regulator WhiB</fullName>
    </recommendedName>
</protein>
<sequence>MTSSVHSVAVDERQWQQHGACGGLEDARFFHPDNERGPDRLAREEGAKRVCDACPVLDRCREHALSVGEPYGVWGGLGEGERRAILGLRRRSGTPRQAPS</sequence>
<dbReference type="InterPro" id="IPR003482">
    <property type="entry name" value="Whib"/>
</dbReference>
<evidence type="ECO:0000256" key="1">
    <source>
        <dbReference type="ARBA" id="ARBA00004496"/>
    </source>
</evidence>
<comment type="PTM">
    <text evidence="12">The Fe-S cluster can be nitrosylated by nitric oxide (NO).</text>
</comment>
<evidence type="ECO:0000256" key="12">
    <source>
        <dbReference type="HAMAP-Rule" id="MF_01479"/>
    </source>
</evidence>
<evidence type="ECO:0000256" key="13">
    <source>
        <dbReference type="SAM" id="MobiDB-lite"/>
    </source>
</evidence>
<dbReference type="HAMAP" id="MF_01479">
    <property type="entry name" value="WhiB"/>
    <property type="match status" value="1"/>
</dbReference>
<evidence type="ECO:0000256" key="7">
    <source>
        <dbReference type="ARBA" id="ARBA00023014"/>
    </source>
</evidence>
<keyword evidence="7 12" id="KW-0411">Iron-sulfur</keyword>
<feature type="binding site" evidence="12">
    <location>
        <position position="21"/>
    </location>
    <ligand>
        <name>[4Fe-4S] cluster</name>
        <dbReference type="ChEBI" id="CHEBI:49883"/>
    </ligand>
</feature>
<proteinExistence type="inferred from homology"/>
<feature type="binding site" evidence="12">
    <location>
        <position position="51"/>
    </location>
    <ligand>
        <name>[4Fe-4S] cluster</name>
        <dbReference type="ChEBI" id="CHEBI:49883"/>
    </ligand>
</feature>
<feature type="binding site" evidence="12">
    <location>
        <position position="60"/>
    </location>
    <ligand>
        <name>[4Fe-4S] cluster</name>
        <dbReference type="ChEBI" id="CHEBI:49883"/>
    </ligand>
</feature>
<keyword evidence="4 12" id="KW-0963">Cytoplasm</keyword>
<keyword evidence="11 12" id="KW-0804">Transcription</keyword>
<reference evidence="15" key="1">
    <citation type="submission" date="2022-10" db="EMBL/GenBank/DDBJ databases">
        <title>Rhodococcus sp.75.</title>
        <authorList>
            <person name="Sun M."/>
        </authorList>
    </citation>
    <scope>NUCLEOTIDE SEQUENCE</scope>
    <source>
        <strain evidence="15">75</strain>
    </source>
</reference>
<dbReference type="PANTHER" id="PTHR38839">
    <property type="entry name" value="TRANSCRIPTIONAL REGULATOR WHID-RELATED"/>
    <property type="match status" value="1"/>
</dbReference>
<keyword evidence="5 12" id="KW-0479">Metal-binding</keyword>
<keyword evidence="16" id="KW-1185">Reference proteome</keyword>
<dbReference type="EMBL" id="CP110615">
    <property type="protein sequence ID" value="UZJ24387.1"/>
    <property type="molecule type" value="Genomic_DNA"/>
</dbReference>
<dbReference type="Pfam" id="PF02467">
    <property type="entry name" value="Whib"/>
    <property type="match status" value="1"/>
</dbReference>
<keyword evidence="3 12" id="KW-0004">4Fe-4S</keyword>
<evidence type="ECO:0000256" key="8">
    <source>
        <dbReference type="ARBA" id="ARBA00023015"/>
    </source>
</evidence>
<comment type="function">
    <text evidence="12">Acts as a transcriptional regulator. Probably redox-responsive. The apo- but not holo-form probably binds DNA.</text>
</comment>
<evidence type="ECO:0000313" key="15">
    <source>
        <dbReference type="EMBL" id="UZJ24387.1"/>
    </source>
</evidence>
<organism evidence="15 16">
    <name type="scientific">Rhodococcus antarcticus</name>
    <dbReference type="NCBI Taxonomy" id="2987751"/>
    <lineage>
        <taxon>Bacteria</taxon>
        <taxon>Bacillati</taxon>
        <taxon>Actinomycetota</taxon>
        <taxon>Actinomycetes</taxon>
        <taxon>Mycobacteriales</taxon>
        <taxon>Nocardiaceae</taxon>
        <taxon>Rhodococcus</taxon>
    </lineage>
</organism>
<feature type="binding site" evidence="12">
    <location>
        <position position="54"/>
    </location>
    <ligand>
        <name>[4Fe-4S] cluster</name>
        <dbReference type="ChEBI" id="CHEBI:49883"/>
    </ligand>
</feature>
<dbReference type="InterPro" id="IPR034768">
    <property type="entry name" value="4FE4S_WBL"/>
</dbReference>
<comment type="subcellular location">
    <subcellularLocation>
        <location evidence="1 12">Cytoplasm</location>
    </subcellularLocation>
</comment>
<keyword evidence="9 12" id="KW-0238">DNA-binding</keyword>